<reference evidence="2 3" key="1">
    <citation type="submission" date="2023-08" db="EMBL/GenBank/DDBJ databases">
        <title>Black Yeasts Isolated from many extreme environments.</title>
        <authorList>
            <person name="Coleine C."/>
            <person name="Stajich J.E."/>
            <person name="Selbmann L."/>
        </authorList>
    </citation>
    <scope>NUCLEOTIDE SEQUENCE [LARGE SCALE GENOMIC DNA]</scope>
    <source>
        <strain evidence="2 3">CCFEE 5792</strain>
    </source>
</reference>
<feature type="signal peptide" evidence="1">
    <location>
        <begin position="1"/>
        <end position="19"/>
    </location>
</feature>
<keyword evidence="1" id="KW-0732">Signal</keyword>
<evidence type="ECO:0000313" key="3">
    <source>
        <dbReference type="Proteomes" id="UP001358417"/>
    </source>
</evidence>
<sequence length="239" mass="24022">MSITALSFLLFLSTALVTCNPNPLAGSLTKRSARPGLALNANWDGTSYKCAPGSNPTTFDKFCCPDGYSLNTDANTFTSLICCPTGTDCRAEVLACPRCADSDWTYWDINGTNVPPELPFCCQNGWGPGQLNEPDPANVCTTGGNKWTDYLTASQCGGAAAATDSAATATATGSGATASMTGSGGASATKSATQTAATASSTPSAASGNGASSSVSLSGSSSFALFVVMLLPGVAMLIV</sequence>
<organism evidence="2 3">
    <name type="scientific">Exophiala bonariae</name>
    <dbReference type="NCBI Taxonomy" id="1690606"/>
    <lineage>
        <taxon>Eukaryota</taxon>
        <taxon>Fungi</taxon>
        <taxon>Dikarya</taxon>
        <taxon>Ascomycota</taxon>
        <taxon>Pezizomycotina</taxon>
        <taxon>Eurotiomycetes</taxon>
        <taxon>Chaetothyriomycetidae</taxon>
        <taxon>Chaetothyriales</taxon>
        <taxon>Herpotrichiellaceae</taxon>
        <taxon>Exophiala</taxon>
    </lineage>
</organism>
<dbReference type="Proteomes" id="UP001358417">
    <property type="component" value="Unassembled WGS sequence"/>
</dbReference>
<accession>A0AAV9NFG8</accession>
<name>A0AAV9NFG8_9EURO</name>
<dbReference type="RefSeq" id="XP_064706994.1">
    <property type="nucleotide sequence ID" value="XM_064845449.1"/>
</dbReference>
<feature type="chain" id="PRO_5043373193" evidence="1">
    <location>
        <begin position="20"/>
        <end position="239"/>
    </location>
</feature>
<proteinExistence type="predicted"/>
<gene>
    <name evidence="2" type="ORF">LTR84_001831</name>
</gene>
<evidence type="ECO:0000256" key="1">
    <source>
        <dbReference type="SAM" id="SignalP"/>
    </source>
</evidence>
<dbReference type="GeneID" id="89970047"/>
<keyword evidence="3" id="KW-1185">Reference proteome</keyword>
<dbReference type="AlphaFoldDB" id="A0AAV9NFG8"/>
<evidence type="ECO:0000313" key="2">
    <source>
        <dbReference type="EMBL" id="KAK5053869.1"/>
    </source>
</evidence>
<comment type="caution">
    <text evidence="2">The sequence shown here is derived from an EMBL/GenBank/DDBJ whole genome shotgun (WGS) entry which is preliminary data.</text>
</comment>
<protein>
    <submittedName>
        <fullName evidence="2">Uncharacterized protein</fullName>
    </submittedName>
</protein>
<dbReference type="EMBL" id="JAVRRD010000011">
    <property type="protein sequence ID" value="KAK5053869.1"/>
    <property type="molecule type" value="Genomic_DNA"/>
</dbReference>